<organism evidence="3 4">
    <name type="scientific">Synaphobranchus kaupii</name>
    <name type="common">Kaup's arrowtooth eel</name>
    <dbReference type="NCBI Taxonomy" id="118154"/>
    <lineage>
        <taxon>Eukaryota</taxon>
        <taxon>Metazoa</taxon>
        <taxon>Chordata</taxon>
        <taxon>Craniata</taxon>
        <taxon>Vertebrata</taxon>
        <taxon>Euteleostomi</taxon>
        <taxon>Actinopterygii</taxon>
        <taxon>Neopterygii</taxon>
        <taxon>Teleostei</taxon>
        <taxon>Anguilliformes</taxon>
        <taxon>Synaphobranchidae</taxon>
        <taxon>Synaphobranchus</taxon>
    </lineage>
</organism>
<accession>A0A9Q1F7W2</accession>
<feature type="chain" id="PRO_5040320153" description="Secreted protein" evidence="2">
    <location>
        <begin position="22"/>
        <end position="134"/>
    </location>
</feature>
<evidence type="ECO:0008006" key="5">
    <source>
        <dbReference type="Google" id="ProtNLM"/>
    </source>
</evidence>
<reference evidence="3" key="1">
    <citation type="journal article" date="2023" name="Science">
        <title>Genome structures resolve the early diversification of teleost fishes.</title>
        <authorList>
            <person name="Parey E."/>
            <person name="Louis A."/>
            <person name="Montfort J."/>
            <person name="Bouchez O."/>
            <person name="Roques C."/>
            <person name="Iampietro C."/>
            <person name="Lluch J."/>
            <person name="Castinel A."/>
            <person name="Donnadieu C."/>
            <person name="Desvignes T."/>
            <person name="Floi Bucao C."/>
            <person name="Jouanno E."/>
            <person name="Wen M."/>
            <person name="Mejri S."/>
            <person name="Dirks R."/>
            <person name="Jansen H."/>
            <person name="Henkel C."/>
            <person name="Chen W.J."/>
            <person name="Zahm M."/>
            <person name="Cabau C."/>
            <person name="Klopp C."/>
            <person name="Thompson A.W."/>
            <person name="Robinson-Rechavi M."/>
            <person name="Braasch I."/>
            <person name="Lecointre G."/>
            <person name="Bobe J."/>
            <person name="Postlethwait J.H."/>
            <person name="Berthelot C."/>
            <person name="Roest Crollius H."/>
            <person name="Guiguen Y."/>
        </authorList>
    </citation>
    <scope>NUCLEOTIDE SEQUENCE</scope>
    <source>
        <strain evidence="3">WJC10195</strain>
    </source>
</reference>
<feature type="signal peptide" evidence="2">
    <location>
        <begin position="1"/>
        <end position="21"/>
    </location>
</feature>
<evidence type="ECO:0000256" key="1">
    <source>
        <dbReference type="SAM" id="MobiDB-lite"/>
    </source>
</evidence>
<sequence>MCHDLIGVSLTGLFVHTAVLSECGPGTTCNFLCATSPHSVRAVKSQHTSHGGLIALQPDAGGGGEGSGRLRRQGGCRLTLLVAAGKNLSRAEGVPLFAGRARCWRRMAPGSRRRLTNAQPRSGDDLLGRGVSED</sequence>
<gene>
    <name evidence="3" type="ORF">SKAU_G00242040</name>
</gene>
<feature type="compositionally biased region" description="Basic and acidic residues" evidence="1">
    <location>
        <begin position="122"/>
        <end position="134"/>
    </location>
</feature>
<evidence type="ECO:0000313" key="3">
    <source>
        <dbReference type="EMBL" id="KAJ8352728.1"/>
    </source>
</evidence>
<dbReference type="AlphaFoldDB" id="A0A9Q1F7W2"/>
<protein>
    <recommendedName>
        <fullName evidence="5">Secreted protein</fullName>
    </recommendedName>
</protein>
<evidence type="ECO:0000313" key="4">
    <source>
        <dbReference type="Proteomes" id="UP001152622"/>
    </source>
</evidence>
<keyword evidence="2" id="KW-0732">Signal</keyword>
<name>A0A9Q1F7W2_SYNKA</name>
<evidence type="ECO:0000256" key="2">
    <source>
        <dbReference type="SAM" id="SignalP"/>
    </source>
</evidence>
<dbReference type="EMBL" id="JAINUF010000008">
    <property type="protein sequence ID" value="KAJ8352728.1"/>
    <property type="molecule type" value="Genomic_DNA"/>
</dbReference>
<dbReference type="Proteomes" id="UP001152622">
    <property type="component" value="Chromosome 8"/>
</dbReference>
<comment type="caution">
    <text evidence="3">The sequence shown here is derived from an EMBL/GenBank/DDBJ whole genome shotgun (WGS) entry which is preliminary data.</text>
</comment>
<keyword evidence="4" id="KW-1185">Reference proteome</keyword>
<proteinExistence type="predicted"/>
<feature type="region of interest" description="Disordered" evidence="1">
    <location>
        <begin position="110"/>
        <end position="134"/>
    </location>
</feature>